<accession>A0A1W9KVG1</accession>
<dbReference type="EMBL" id="MTEI01000004">
    <property type="protein sequence ID" value="OQW88531.1"/>
    <property type="molecule type" value="Genomic_DNA"/>
</dbReference>
<comment type="caution">
    <text evidence="2">The sequence shown here is derived from an EMBL/GenBank/DDBJ whole genome shotgun (WGS) entry which is preliminary data.</text>
</comment>
<dbReference type="AlphaFoldDB" id="A0A1W9KVG1"/>
<keyword evidence="1" id="KW-0732">Signal</keyword>
<evidence type="ECO:0000256" key="1">
    <source>
        <dbReference type="SAM" id="SignalP"/>
    </source>
</evidence>
<organism evidence="2 3">
    <name type="scientific">Rhodoferax ferrireducens</name>
    <dbReference type="NCBI Taxonomy" id="192843"/>
    <lineage>
        <taxon>Bacteria</taxon>
        <taxon>Pseudomonadati</taxon>
        <taxon>Pseudomonadota</taxon>
        <taxon>Betaproteobacteria</taxon>
        <taxon>Burkholderiales</taxon>
        <taxon>Comamonadaceae</taxon>
        <taxon>Rhodoferax</taxon>
    </lineage>
</organism>
<evidence type="ECO:0000313" key="3">
    <source>
        <dbReference type="Proteomes" id="UP000192505"/>
    </source>
</evidence>
<dbReference type="Proteomes" id="UP000192505">
    <property type="component" value="Unassembled WGS sequence"/>
</dbReference>
<protein>
    <submittedName>
        <fullName evidence="2">Uncharacterized protein</fullName>
    </submittedName>
</protein>
<evidence type="ECO:0000313" key="2">
    <source>
        <dbReference type="EMBL" id="OQW88531.1"/>
    </source>
</evidence>
<sequence length="135" mass="14964">MLNFHSFIPLVVSAWLLALPVWAAPLLHCDVTYAGSTQTIETEPVADPYPVASVDIGGRFWFKPVMVGQGSRVDYVKLYAYLDTRRQPLLVHEAVFLPPFQAGATPYALTGTQHLYTGPVERELIYSCTLQGVQP</sequence>
<feature type="signal peptide" evidence="1">
    <location>
        <begin position="1"/>
        <end position="23"/>
    </location>
</feature>
<name>A0A1W9KVG1_9BURK</name>
<proteinExistence type="predicted"/>
<gene>
    <name evidence="2" type="ORF">BWK72_09240</name>
</gene>
<reference evidence="2 3" key="1">
    <citation type="submission" date="2017-01" db="EMBL/GenBank/DDBJ databases">
        <title>Novel large sulfur bacteria in the metagenomes of groundwater-fed chemosynthetic microbial mats in the Lake Huron basin.</title>
        <authorList>
            <person name="Sharrar A.M."/>
            <person name="Flood B.E."/>
            <person name="Bailey J.V."/>
            <person name="Jones D.S."/>
            <person name="Biddanda B."/>
            <person name="Ruberg S.A."/>
            <person name="Marcus D.N."/>
            <person name="Dick G.J."/>
        </authorList>
    </citation>
    <scope>NUCLEOTIDE SEQUENCE [LARGE SCALE GENOMIC DNA]</scope>
    <source>
        <strain evidence="2">A7</strain>
    </source>
</reference>
<feature type="chain" id="PRO_5013140038" evidence="1">
    <location>
        <begin position="24"/>
        <end position="135"/>
    </location>
</feature>